<feature type="binding site" evidence="8">
    <location>
        <begin position="152"/>
        <end position="153"/>
    </location>
    <ligand>
        <name>UDP-N-acetyl-alpha-D-muramoyl-L-alanyl-D-glutamate</name>
        <dbReference type="ChEBI" id="CHEBI:83900"/>
    </ligand>
</feature>
<organism evidence="14 15">
    <name type="scientific">Staphylococcus condimenti</name>
    <dbReference type="NCBI Taxonomy" id="70255"/>
    <lineage>
        <taxon>Bacteria</taxon>
        <taxon>Bacillati</taxon>
        <taxon>Bacillota</taxon>
        <taxon>Bacilli</taxon>
        <taxon>Bacillales</taxon>
        <taxon>Staphylococcaceae</taxon>
        <taxon>Staphylococcus</taxon>
    </lineage>
</organism>
<feature type="binding site" evidence="8">
    <location>
        <position position="151"/>
    </location>
    <ligand>
        <name>UDP-N-acetyl-alpha-D-muramoyl-L-alanyl-D-glutamate</name>
        <dbReference type="ChEBI" id="CHEBI:83900"/>
    </ligand>
</feature>
<keyword evidence="16" id="KW-1185">Reference proteome</keyword>
<comment type="cofactor">
    <cofactor evidence="8">
        <name>Mg(2+)</name>
        <dbReference type="ChEBI" id="CHEBI:18420"/>
    </cofactor>
</comment>
<dbReference type="SUPFAM" id="SSF63418">
    <property type="entry name" value="MurE/MurF N-terminal domain"/>
    <property type="match status" value="1"/>
</dbReference>
<dbReference type="Gene3D" id="3.90.190.20">
    <property type="entry name" value="Mur ligase, C-terminal domain"/>
    <property type="match status" value="1"/>
</dbReference>
<feature type="binding site" evidence="8">
    <location>
        <position position="30"/>
    </location>
    <ligand>
        <name>UDP-N-acetyl-alpha-D-muramoyl-L-alanyl-D-glutamate</name>
        <dbReference type="ChEBI" id="CHEBI:83900"/>
    </ligand>
</feature>
<proteinExistence type="inferred from homology"/>
<dbReference type="UniPathway" id="UPA00219"/>
<keyword evidence="8 14" id="KW-0436">Ligase</keyword>
<evidence type="ECO:0000256" key="2">
    <source>
        <dbReference type="ARBA" id="ARBA00005898"/>
    </source>
</evidence>
<dbReference type="OrthoDB" id="9800958at2"/>
<evidence type="ECO:0000256" key="6">
    <source>
        <dbReference type="ARBA" id="ARBA00023306"/>
    </source>
</evidence>
<evidence type="ECO:0000313" key="15">
    <source>
        <dbReference type="Proteomes" id="UP000293854"/>
    </source>
</evidence>
<comment type="similarity">
    <text evidence="2 8">Belongs to the MurCDEF family. MurE subfamily.</text>
</comment>
<feature type="domain" description="Mur ligase central" evidence="12">
    <location>
        <begin position="108"/>
        <end position="311"/>
    </location>
</feature>
<evidence type="ECO:0000313" key="16">
    <source>
        <dbReference type="Proteomes" id="UP000595942"/>
    </source>
</evidence>
<dbReference type="GO" id="GO:0047482">
    <property type="term" value="F:UDP-N-acetylmuramoyl-L-alanyl-D-glutamate-L-lysine ligase activity"/>
    <property type="evidence" value="ECO:0007669"/>
    <property type="project" value="UniProtKB-UniRule"/>
</dbReference>
<protein>
    <recommendedName>
        <fullName evidence="8">UDP-N-acetylmuramoyl-L-alanyl-D-glutamate--L-lysine ligase</fullName>
        <ecNumber evidence="8">6.3.2.7</ecNumber>
    </recommendedName>
    <alternativeName>
        <fullName evidence="8">L-lysine-adding enzyme</fullName>
    </alternativeName>
    <alternativeName>
        <fullName evidence="8">UDP-MurNAc-L-Ala-D-Glu:L-Lys ligase</fullName>
    </alternativeName>
    <alternativeName>
        <fullName evidence="8">UDP-MurNAc-tripeptide synthetase</fullName>
    </alternativeName>
    <alternativeName>
        <fullName evidence="8">UDP-N-acetylmuramyl-tripeptide synthetase</fullName>
    </alternativeName>
</protein>
<evidence type="ECO:0000256" key="9">
    <source>
        <dbReference type="RuleBase" id="RU004135"/>
    </source>
</evidence>
<keyword evidence="5 8" id="KW-0573">Peptidoglycan synthesis</keyword>
<feature type="domain" description="Mur ligase C-terminal" evidence="11">
    <location>
        <begin position="334"/>
        <end position="458"/>
    </location>
</feature>
<evidence type="ECO:0000259" key="12">
    <source>
        <dbReference type="Pfam" id="PF08245"/>
    </source>
</evidence>
<dbReference type="PANTHER" id="PTHR23135">
    <property type="entry name" value="MUR LIGASE FAMILY MEMBER"/>
    <property type="match status" value="1"/>
</dbReference>
<dbReference type="EMBL" id="RQTE01000088">
    <property type="protein sequence ID" value="RZI02751.1"/>
    <property type="molecule type" value="Genomic_DNA"/>
</dbReference>
<dbReference type="Gene3D" id="3.40.1390.10">
    <property type="entry name" value="MurE/MurF, N-terminal domain"/>
    <property type="match status" value="1"/>
</dbReference>
<reference evidence="13 16" key="2">
    <citation type="submission" date="2021-01" db="EMBL/GenBank/DDBJ databases">
        <title>FDA dAtabase for Regulatory Grade micrObial Sequences (FDA-ARGOS): Supporting development and validation of Infectious Disease Dx tests.</title>
        <authorList>
            <person name="Sproer C."/>
            <person name="Gronow S."/>
            <person name="Severitt S."/>
            <person name="Schroder I."/>
            <person name="Tallon L."/>
            <person name="Sadzewicz L."/>
            <person name="Zhao X."/>
            <person name="Boylan J."/>
            <person name="Ott S."/>
            <person name="Bowen H."/>
            <person name="Vavikolanu K."/>
            <person name="Mehta A."/>
            <person name="Aluvathingal J."/>
            <person name="Nadendla S."/>
            <person name="Lowell S."/>
            <person name="Myers T."/>
            <person name="Yan Y."/>
            <person name="Sichtig H."/>
        </authorList>
    </citation>
    <scope>NUCLEOTIDE SEQUENCE [LARGE SCALE GENOMIC DNA]</scope>
    <source>
        <strain evidence="13 16">FDAARGOS_1148</strain>
    </source>
</reference>
<comment type="catalytic activity">
    <reaction evidence="8">
        <text>UDP-N-acetyl-alpha-D-muramoyl-L-alanyl-D-glutamate + L-lysine + ATP = UDP-N-acetyl-alpha-D-muramoyl-L-alanyl-gamma-D-glutamyl-L-lysine + ADP + phosphate + H(+)</text>
        <dbReference type="Rhea" id="RHEA:17969"/>
        <dbReference type="ChEBI" id="CHEBI:15378"/>
        <dbReference type="ChEBI" id="CHEBI:30616"/>
        <dbReference type="ChEBI" id="CHEBI:32551"/>
        <dbReference type="ChEBI" id="CHEBI:43474"/>
        <dbReference type="ChEBI" id="CHEBI:83900"/>
        <dbReference type="ChEBI" id="CHEBI:83903"/>
        <dbReference type="ChEBI" id="CHEBI:456216"/>
        <dbReference type="EC" id="6.3.2.7"/>
    </reaction>
</comment>
<gene>
    <name evidence="8 14" type="primary">murE</name>
    <name evidence="14" type="ORF">EIG99_05435</name>
    <name evidence="13" type="ORF">I6J05_00825</name>
</gene>
<evidence type="ECO:0000256" key="1">
    <source>
        <dbReference type="ARBA" id="ARBA00004752"/>
    </source>
</evidence>
<accession>A0A143P9Z2</accession>
<comment type="caution">
    <text evidence="8">Lacks conserved residue(s) required for the propagation of feature annotation.</text>
</comment>
<dbReference type="RefSeq" id="WP_047131700.1">
    <property type="nucleotide sequence ID" value="NZ_CP015114.1"/>
</dbReference>
<evidence type="ECO:0000256" key="4">
    <source>
        <dbReference type="ARBA" id="ARBA00022960"/>
    </source>
</evidence>
<dbReference type="InterPro" id="IPR005761">
    <property type="entry name" value="UDP-N-AcMur-Glu-dNH2Pim_ligase"/>
</dbReference>
<dbReference type="Gene3D" id="3.40.1190.10">
    <property type="entry name" value="Mur-like, catalytic domain"/>
    <property type="match status" value="1"/>
</dbReference>
<comment type="function">
    <text evidence="8">Catalyzes the addition of L-lysine to the nucleotide precursor UDP-N-acetylmuramoyl-L-alanyl-D-glutamate (UMAG) in the biosynthesis of bacterial cell-wall peptidoglycan.</text>
</comment>
<dbReference type="InterPro" id="IPR036565">
    <property type="entry name" value="Mur-like_cat_sf"/>
</dbReference>
<dbReference type="GO" id="GO:0005737">
    <property type="term" value="C:cytoplasm"/>
    <property type="evidence" value="ECO:0007669"/>
    <property type="project" value="UniProtKB-SubCell"/>
</dbReference>
<keyword evidence="8" id="KW-0460">Magnesium</keyword>
<dbReference type="InterPro" id="IPR036615">
    <property type="entry name" value="Mur_ligase_C_dom_sf"/>
</dbReference>
<feature type="short sequence motif" description="L-lysine recognition motif" evidence="8">
    <location>
        <begin position="406"/>
        <end position="409"/>
    </location>
</feature>
<keyword evidence="8" id="KW-0547">Nucleotide-binding</keyword>
<feature type="modified residue" description="N6-carboxylysine" evidence="8">
    <location>
        <position position="219"/>
    </location>
</feature>
<dbReference type="Proteomes" id="UP000595942">
    <property type="component" value="Chromosome"/>
</dbReference>
<comment type="pathway">
    <text evidence="1 8 9">Cell wall biogenesis; peptidoglycan biosynthesis.</text>
</comment>
<dbReference type="SUPFAM" id="SSF53244">
    <property type="entry name" value="MurD-like peptide ligases, peptide-binding domain"/>
    <property type="match status" value="1"/>
</dbReference>
<dbReference type="KEGG" id="scv:A4G25_04830"/>
<dbReference type="Pfam" id="PF08245">
    <property type="entry name" value="Mur_ligase_M"/>
    <property type="match status" value="1"/>
</dbReference>
<evidence type="ECO:0000256" key="7">
    <source>
        <dbReference type="ARBA" id="ARBA00023316"/>
    </source>
</evidence>
<dbReference type="InterPro" id="IPR013221">
    <property type="entry name" value="Mur_ligase_cen"/>
</dbReference>
<evidence type="ECO:0000256" key="3">
    <source>
        <dbReference type="ARBA" id="ARBA00022618"/>
    </source>
</evidence>
<dbReference type="Proteomes" id="UP000293854">
    <property type="component" value="Unassembled WGS sequence"/>
</dbReference>
<dbReference type="GO" id="GO:0009252">
    <property type="term" value="P:peptidoglycan biosynthetic process"/>
    <property type="evidence" value="ECO:0007669"/>
    <property type="project" value="UniProtKB-UniRule"/>
</dbReference>
<sequence length="494" mass="54276">MKANELFEKIKSKQVLGSLDREITDITTDSRTAEEGSIFVATKGYTVDSHKFCQDVVNQGCKLIVVESEQELEGDVTQVIVPQTRRVASLIVHKLYNYPSEQLTTYGVTGTNGKTSIATMIHQIHRKLGKGSAYLGTNGFQINETVTKGENTTPETVTLTKKIHEAVEADAESMTLEVSSHGLALGRLSGVEFDVAIFSNLTQDHLDFHGTMEAYGHAKSLLFSQLGEDLRKEKFAVVNADDDFSDYLISVTPYEVFTYGIHHPAQFKAERIQESLTGASFDFVTPDGTFHVDSPYVGKFNISNIMAAMTAVWGTGTPMQEIVDVVSQLEPVEGRLEVLDPSLPIDLIIDYAHTTDGIEKLIDAVKPFVKQKLIFLIGMAGERDLTKTPEMGKQASRADYVIFTPDNPANDDPKMLTAELAKGATHDNYVEYTDRAEGIRHAIDVAEPGDTVVLASKGREPYQIMPGHVKVPHRDDLIGLEAAYKKFGGGPSED</sequence>
<dbReference type="EMBL" id="CP068073">
    <property type="protein sequence ID" value="QQS82896.1"/>
    <property type="molecule type" value="Genomic_DNA"/>
</dbReference>
<evidence type="ECO:0000256" key="8">
    <source>
        <dbReference type="HAMAP-Rule" id="MF_00208"/>
    </source>
</evidence>
<dbReference type="Pfam" id="PF02875">
    <property type="entry name" value="Mur_ligase_C"/>
    <property type="match status" value="1"/>
</dbReference>
<reference evidence="14 15" key="1">
    <citation type="submission" date="2018-11" db="EMBL/GenBank/DDBJ databases">
        <title>Genomic profiling of Staphylococcus species from a Poultry farm system in KwaZulu-Natal, South Africa.</title>
        <authorList>
            <person name="Amoako D.G."/>
            <person name="Somboro A.M."/>
            <person name="Abia A.L.K."/>
            <person name="Bester L.A."/>
            <person name="Essack S.Y."/>
        </authorList>
    </citation>
    <scope>NUCLEOTIDE SEQUENCE [LARGE SCALE GENOMIC DNA]</scope>
    <source>
        <strain evidence="14 15">SA11</strain>
    </source>
</reference>
<dbReference type="NCBIfam" id="NF010628">
    <property type="entry name" value="PRK14022.1"/>
    <property type="match status" value="1"/>
</dbReference>
<dbReference type="SUPFAM" id="SSF53623">
    <property type="entry name" value="MurD-like peptide ligases, catalytic domain"/>
    <property type="match status" value="1"/>
</dbReference>
<evidence type="ECO:0000256" key="5">
    <source>
        <dbReference type="ARBA" id="ARBA00022984"/>
    </source>
</evidence>
<dbReference type="NCBIfam" id="TIGR01085">
    <property type="entry name" value="murE"/>
    <property type="match status" value="1"/>
</dbReference>
<dbReference type="InterPro" id="IPR000713">
    <property type="entry name" value="Mur_ligase_N"/>
</dbReference>
<dbReference type="InterPro" id="IPR004101">
    <property type="entry name" value="Mur_ligase_C"/>
</dbReference>
<dbReference type="GO" id="GO:0071555">
    <property type="term" value="P:cell wall organization"/>
    <property type="evidence" value="ECO:0007669"/>
    <property type="project" value="UniProtKB-KW"/>
</dbReference>
<comment type="subcellular location">
    <subcellularLocation>
        <location evidence="8 9">Cytoplasm</location>
    </subcellularLocation>
</comment>
<dbReference type="HAMAP" id="MF_00208">
    <property type="entry name" value="MurE"/>
    <property type="match status" value="1"/>
</dbReference>
<comment type="PTM">
    <text evidence="8">Carboxylation is probably crucial for Mg(2+) binding and, consequently, for the gamma-phosphate positioning of ATP.</text>
</comment>
<dbReference type="AlphaFoldDB" id="A0A143P9Z2"/>
<dbReference type="GO" id="GO:0008360">
    <property type="term" value="P:regulation of cell shape"/>
    <property type="evidence" value="ECO:0007669"/>
    <property type="project" value="UniProtKB-KW"/>
</dbReference>
<dbReference type="Pfam" id="PF01225">
    <property type="entry name" value="Mur_ligase"/>
    <property type="match status" value="1"/>
</dbReference>
<dbReference type="GO" id="GO:0005524">
    <property type="term" value="F:ATP binding"/>
    <property type="evidence" value="ECO:0007669"/>
    <property type="project" value="UniProtKB-UniRule"/>
</dbReference>
<dbReference type="NCBIfam" id="NF001126">
    <property type="entry name" value="PRK00139.1-4"/>
    <property type="match status" value="1"/>
</dbReference>
<name>A0A143P9Z2_9STAP</name>
<evidence type="ECO:0000313" key="13">
    <source>
        <dbReference type="EMBL" id="QQS82896.1"/>
    </source>
</evidence>
<keyword evidence="7 8" id="KW-0961">Cell wall biogenesis/degradation</keyword>
<keyword evidence="3 8" id="KW-0132">Cell division</keyword>
<evidence type="ECO:0000259" key="10">
    <source>
        <dbReference type="Pfam" id="PF01225"/>
    </source>
</evidence>
<dbReference type="GO" id="GO:0000287">
    <property type="term" value="F:magnesium ion binding"/>
    <property type="evidence" value="ECO:0007669"/>
    <property type="project" value="UniProtKB-UniRule"/>
</dbReference>
<keyword evidence="8" id="KW-0963">Cytoplasm</keyword>
<dbReference type="InterPro" id="IPR035911">
    <property type="entry name" value="MurE/MurF_N"/>
</dbReference>
<dbReference type="EC" id="6.3.2.7" evidence="8"/>
<feature type="binding site" evidence="8">
    <location>
        <position position="179"/>
    </location>
    <ligand>
        <name>UDP-N-acetyl-alpha-D-muramoyl-L-alanyl-D-glutamate</name>
        <dbReference type="ChEBI" id="CHEBI:83900"/>
    </ligand>
</feature>
<feature type="binding site" evidence="8">
    <location>
        <position position="187"/>
    </location>
    <ligand>
        <name>UDP-N-acetyl-alpha-D-muramoyl-L-alanyl-D-glutamate</name>
        <dbReference type="ChEBI" id="CHEBI:83900"/>
    </ligand>
</feature>
<feature type="domain" description="Mur ligase N-terminal catalytic" evidence="10">
    <location>
        <begin position="22"/>
        <end position="81"/>
    </location>
</feature>
<keyword evidence="4 8" id="KW-0133">Cell shape</keyword>
<feature type="binding site" evidence="8">
    <location>
        <begin position="110"/>
        <end position="116"/>
    </location>
    <ligand>
        <name>ATP</name>
        <dbReference type="ChEBI" id="CHEBI:30616"/>
    </ligand>
</feature>
<keyword evidence="8" id="KW-0067">ATP-binding</keyword>
<dbReference type="PANTHER" id="PTHR23135:SF4">
    <property type="entry name" value="UDP-N-ACETYLMURAMOYL-L-ALANYL-D-GLUTAMATE--2,6-DIAMINOPIMELATE LIGASE MURE HOMOLOG, CHLOROPLASTIC"/>
    <property type="match status" value="1"/>
</dbReference>
<dbReference type="GeneID" id="93727181"/>
<dbReference type="GO" id="GO:0051301">
    <property type="term" value="P:cell division"/>
    <property type="evidence" value="ECO:0007669"/>
    <property type="project" value="UniProtKB-KW"/>
</dbReference>
<evidence type="ECO:0000313" key="14">
    <source>
        <dbReference type="EMBL" id="RZI02751.1"/>
    </source>
</evidence>
<evidence type="ECO:0000259" key="11">
    <source>
        <dbReference type="Pfam" id="PF02875"/>
    </source>
</evidence>
<keyword evidence="6 8" id="KW-0131">Cell cycle</keyword>